<dbReference type="PATRIC" id="fig|742817.3.peg.1852"/>
<comment type="subcellular location">
    <subcellularLocation>
        <location evidence="10">Cell membrane</location>
        <topology evidence="10">Peripheral membrane protein</topology>
        <orientation evidence="10">Cytoplasmic side</orientation>
    </subcellularLocation>
</comment>
<dbReference type="GO" id="GO:0009252">
    <property type="term" value="P:peptidoglycan biosynthetic process"/>
    <property type="evidence" value="ECO:0007669"/>
    <property type="project" value="UniProtKB-UniRule"/>
</dbReference>
<evidence type="ECO:0000256" key="2">
    <source>
        <dbReference type="ARBA" id="ARBA00022618"/>
    </source>
</evidence>
<keyword evidence="6 10" id="KW-0573">Peptidoglycan synthesis</keyword>
<accession>H1DHJ9</accession>
<keyword evidence="9 10" id="KW-0961">Cell wall biogenesis/degradation</keyword>
<evidence type="ECO:0000259" key="11">
    <source>
        <dbReference type="Pfam" id="PF03033"/>
    </source>
</evidence>
<dbReference type="InterPro" id="IPR006009">
    <property type="entry name" value="GlcNAc_MurG"/>
</dbReference>
<reference evidence="13 14" key="1">
    <citation type="submission" date="2012-01" db="EMBL/GenBank/DDBJ databases">
        <title>The Genome Sequence of Odoribacter laneus YIT 12061.</title>
        <authorList>
            <consortium name="The Broad Institute Genome Sequencing Platform"/>
            <person name="Earl A."/>
            <person name="Ward D."/>
            <person name="Feldgarden M."/>
            <person name="Gevers D."/>
            <person name="Morotomi M."/>
            <person name="Young S.K."/>
            <person name="Zeng Q."/>
            <person name="Gargeya S."/>
            <person name="Fitzgerald M."/>
            <person name="Haas B."/>
            <person name="Abouelleil A."/>
            <person name="Alvarado L."/>
            <person name="Arachchi H.M."/>
            <person name="Berlin A."/>
            <person name="Chapman S.B."/>
            <person name="Gearin G."/>
            <person name="Goldberg J."/>
            <person name="Griggs A."/>
            <person name="Gujja S."/>
            <person name="Hansen M."/>
            <person name="Heiman D."/>
            <person name="Howarth C."/>
            <person name="Larimer J."/>
            <person name="Lui A."/>
            <person name="MacDonald P.J.P."/>
            <person name="McCowen C."/>
            <person name="Montmayeur A."/>
            <person name="Murphy C."/>
            <person name="Neiman D."/>
            <person name="Pearson M."/>
            <person name="Priest M."/>
            <person name="Roberts A."/>
            <person name="Saif S."/>
            <person name="Shea T."/>
            <person name="Sisk P."/>
            <person name="Stolte C."/>
            <person name="Sykes S."/>
            <person name="Wortman J."/>
            <person name="Nusbaum C."/>
            <person name="Birren B."/>
        </authorList>
    </citation>
    <scope>NUCLEOTIDE SEQUENCE [LARGE SCALE GENOMIC DNA]</scope>
    <source>
        <strain evidence="13 14">YIT 12061</strain>
    </source>
</reference>
<evidence type="ECO:0000313" key="13">
    <source>
        <dbReference type="EMBL" id="EHP47128.1"/>
    </source>
</evidence>
<dbReference type="eggNOG" id="COG0707">
    <property type="taxonomic scope" value="Bacteria"/>
</dbReference>
<evidence type="ECO:0000256" key="8">
    <source>
        <dbReference type="ARBA" id="ARBA00023306"/>
    </source>
</evidence>
<name>H1DHJ9_9BACT</name>
<dbReference type="HAMAP" id="MF_00033">
    <property type="entry name" value="MurG"/>
    <property type="match status" value="1"/>
</dbReference>
<dbReference type="InterPro" id="IPR004276">
    <property type="entry name" value="GlycoTrans_28_N"/>
</dbReference>
<proteinExistence type="inferred from homology"/>
<dbReference type="EC" id="2.4.1.227" evidence="10"/>
<dbReference type="HOGENOM" id="CLU_037404_0_1_10"/>
<evidence type="ECO:0000256" key="5">
    <source>
        <dbReference type="ARBA" id="ARBA00022960"/>
    </source>
</evidence>
<keyword evidence="4 10" id="KW-0808">Transferase</keyword>
<dbReference type="Pfam" id="PF03033">
    <property type="entry name" value="Glyco_transf_28"/>
    <property type="match status" value="1"/>
</dbReference>
<evidence type="ECO:0000256" key="9">
    <source>
        <dbReference type="ARBA" id="ARBA00023316"/>
    </source>
</evidence>
<dbReference type="GO" id="GO:0071555">
    <property type="term" value="P:cell wall organization"/>
    <property type="evidence" value="ECO:0007669"/>
    <property type="project" value="UniProtKB-KW"/>
</dbReference>
<keyword evidence="3 10" id="KW-0328">Glycosyltransferase</keyword>
<sequence>MIRIIVSGGGTGGHIFPALSIANALKRLDGEIEILFVGAEGKMEMEKVPEAGFPIEGLPVRGLQRRLTWQNVKVLVNLCRSLRKARKIIKRFRPDVVVGVGGYASGPIGRVASRMGVPLVLQEQNSYAGVTNKLLAKKAKKICVAYEGMERFFDREKIVFTGNPVRKDLLQAGESRQEGFAYYKLDPKKKTVLVTGGSLGAGMINKAIRENLSVIGNWKNVQVLWQCGGYYYEQLERELRDKLPANVVLTAFLKRMDLAYACADIVVARAGAGTISELCLLKKTAVLIPSPNVAEDHQTKNAMALVNKKAAIAIKDAEVADRLMPVLSELLESEQKRKDLSVNIAQLAIEDSDIKIAEEILKLVGEKRKKV</sequence>
<feature type="binding site" evidence="10">
    <location>
        <position position="198"/>
    </location>
    <ligand>
        <name>UDP-N-acetyl-alpha-D-glucosamine</name>
        <dbReference type="ChEBI" id="CHEBI:57705"/>
    </ligand>
</feature>
<keyword evidence="5 10" id="KW-0133">Cell shape</keyword>
<protein>
    <recommendedName>
        <fullName evidence="10">UDP-N-acetylglucosamine--N-acetylmuramyl-(pentapeptide) pyrophosphoryl-undecaprenol N-acetylglucosamine transferase</fullName>
        <ecNumber evidence="10">2.4.1.227</ecNumber>
    </recommendedName>
    <alternativeName>
        <fullName evidence="10">Undecaprenyl-PP-MurNAc-pentapeptide-UDPGlcNAc GlcNAc transferase</fullName>
    </alternativeName>
</protein>
<dbReference type="Proteomes" id="UP000004892">
    <property type="component" value="Unassembled WGS sequence"/>
</dbReference>
<evidence type="ECO:0000256" key="3">
    <source>
        <dbReference type="ARBA" id="ARBA00022676"/>
    </source>
</evidence>
<dbReference type="Pfam" id="PF04101">
    <property type="entry name" value="Glyco_tran_28_C"/>
    <property type="match status" value="1"/>
</dbReference>
<comment type="caution">
    <text evidence="10">Lacks conserved residue(s) required for the propagation of feature annotation.</text>
</comment>
<keyword evidence="14" id="KW-1185">Reference proteome</keyword>
<feature type="binding site" evidence="10">
    <location>
        <position position="298"/>
    </location>
    <ligand>
        <name>UDP-N-acetyl-alpha-D-glucosamine</name>
        <dbReference type="ChEBI" id="CHEBI:57705"/>
    </ligand>
</feature>
<feature type="binding site" evidence="10">
    <location>
        <position position="166"/>
    </location>
    <ligand>
        <name>UDP-N-acetyl-alpha-D-glucosamine</name>
        <dbReference type="ChEBI" id="CHEBI:57705"/>
    </ligand>
</feature>
<comment type="similarity">
    <text evidence="10">Belongs to the glycosyltransferase 28 family. MurG subfamily.</text>
</comment>
<evidence type="ECO:0000313" key="14">
    <source>
        <dbReference type="Proteomes" id="UP000004892"/>
    </source>
</evidence>
<dbReference type="GO" id="GO:0051991">
    <property type="term" value="F:UDP-N-acetyl-D-glucosamine:N-acetylmuramoyl-L-alanyl-D-glutamyl-meso-2,6-diaminopimelyl-D-alanyl-D-alanine-diphosphoundecaprenol 4-beta-N-acetylglucosaminlytransferase activity"/>
    <property type="evidence" value="ECO:0007669"/>
    <property type="project" value="RHEA"/>
</dbReference>
<dbReference type="PANTHER" id="PTHR21015:SF22">
    <property type="entry name" value="GLYCOSYLTRANSFERASE"/>
    <property type="match status" value="1"/>
</dbReference>
<dbReference type="InterPro" id="IPR007235">
    <property type="entry name" value="Glyco_trans_28_C"/>
</dbReference>
<dbReference type="UniPathway" id="UPA00219"/>
<dbReference type="GeneID" id="98069301"/>
<evidence type="ECO:0000256" key="10">
    <source>
        <dbReference type="HAMAP-Rule" id="MF_00033"/>
    </source>
</evidence>
<feature type="binding site" evidence="10">
    <location>
        <begin position="11"/>
        <end position="13"/>
    </location>
    <ligand>
        <name>UDP-N-acetyl-alpha-D-glucosamine</name>
        <dbReference type="ChEBI" id="CHEBI:57705"/>
    </ligand>
</feature>
<dbReference type="STRING" id="742817.HMPREF9449_01735"/>
<keyword evidence="2 10" id="KW-0132">Cell division</keyword>
<feature type="binding site" evidence="10">
    <location>
        <position position="125"/>
    </location>
    <ligand>
        <name>UDP-N-acetyl-alpha-D-glucosamine</name>
        <dbReference type="ChEBI" id="CHEBI:57705"/>
    </ligand>
</feature>
<dbReference type="GO" id="GO:0008360">
    <property type="term" value="P:regulation of cell shape"/>
    <property type="evidence" value="ECO:0007669"/>
    <property type="project" value="UniProtKB-KW"/>
</dbReference>
<comment type="caution">
    <text evidence="13">The sequence shown here is derived from an EMBL/GenBank/DDBJ whole genome shotgun (WGS) entry which is preliminary data.</text>
</comment>
<dbReference type="GO" id="GO:0050511">
    <property type="term" value="F:undecaprenyldiphospho-muramoylpentapeptide beta-N-acetylglucosaminyltransferase activity"/>
    <property type="evidence" value="ECO:0007669"/>
    <property type="project" value="UniProtKB-UniRule"/>
</dbReference>
<dbReference type="AlphaFoldDB" id="H1DHJ9"/>
<feature type="domain" description="Glycosyl transferase family 28 C-terminal" evidence="12">
    <location>
        <begin position="191"/>
        <end position="341"/>
    </location>
</feature>
<evidence type="ECO:0000256" key="6">
    <source>
        <dbReference type="ARBA" id="ARBA00022984"/>
    </source>
</evidence>
<dbReference type="GO" id="GO:0005886">
    <property type="term" value="C:plasma membrane"/>
    <property type="evidence" value="ECO:0007669"/>
    <property type="project" value="UniProtKB-SubCell"/>
</dbReference>
<evidence type="ECO:0000256" key="4">
    <source>
        <dbReference type="ARBA" id="ARBA00022679"/>
    </source>
</evidence>
<dbReference type="EMBL" id="ADMC01000023">
    <property type="protein sequence ID" value="EHP47128.1"/>
    <property type="molecule type" value="Genomic_DNA"/>
</dbReference>
<comment type="pathway">
    <text evidence="10">Cell wall biogenesis; peptidoglycan biosynthesis.</text>
</comment>
<evidence type="ECO:0000256" key="1">
    <source>
        <dbReference type="ARBA" id="ARBA00022475"/>
    </source>
</evidence>
<dbReference type="CDD" id="cd03785">
    <property type="entry name" value="GT28_MurG"/>
    <property type="match status" value="1"/>
</dbReference>
<dbReference type="NCBIfam" id="TIGR01133">
    <property type="entry name" value="murG"/>
    <property type="match status" value="1"/>
</dbReference>
<dbReference type="Gene3D" id="3.40.50.2000">
    <property type="entry name" value="Glycogen Phosphorylase B"/>
    <property type="match status" value="2"/>
</dbReference>
<keyword evidence="7 10" id="KW-0472">Membrane</keyword>
<dbReference type="GO" id="GO:0005975">
    <property type="term" value="P:carbohydrate metabolic process"/>
    <property type="evidence" value="ECO:0007669"/>
    <property type="project" value="InterPro"/>
</dbReference>
<evidence type="ECO:0000259" key="12">
    <source>
        <dbReference type="Pfam" id="PF04101"/>
    </source>
</evidence>
<organism evidence="13 14">
    <name type="scientific">Odoribacter laneus YIT 12061</name>
    <dbReference type="NCBI Taxonomy" id="742817"/>
    <lineage>
        <taxon>Bacteria</taxon>
        <taxon>Pseudomonadati</taxon>
        <taxon>Bacteroidota</taxon>
        <taxon>Bacteroidia</taxon>
        <taxon>Bacteroidales</taxon>
        <taxon>Odoribacteraceae</taxon>
        <taxon>Odoribacter</taxon>
    </lineage>
</organism>
<dbReference type="GO" id="GO:0051301">
    <property type="term" value="P:cell division"/>
    <property type="evidence" value="ECO:0007669"/>
    <property type="project" value="UniProtKB-KW"/>
</dbReference>
<dbReference type="PANTHER" id="PTHR21015">
    <property type="entry name" value="UDP-N-ACETYLGLUCOSAMINE--N-ACETYLMURAMYL-(PENTAPEPTIDE) PYROPHOSPHORYL-UNDECAPRENOL N-ACETYLGLUCOSAMINE TRANSFERASE 1"/>
    <property type="match status" value="1"/>
</dbReference>
<evidence type="ECO:0000256" key="7">
    <source>
        <dbReference type="ARBA" id="ARBA00023136"/>
    </source>
</evidence>
<gene>
    <name evidence="10" type="primary">murG</name>
    <name evidence="13" type="ORF">HMPREF9449_01735</name>
</gene>
<dbReference type="RefSeq" id="WP_009136883.1">
    <property type="nucleotide sequence ID" value="NZ_JH594596.1"/>
</dbReference>
<comment type="function">
    <text evidence="10">Cell wall formation. Catalyzes the transfer of a GlcNAc subunit on undecaprenyl-pyrophosphoryl-MurNAc-pentapeptide (lipid intermediate I) to form undecaprenyl-pyrophosphoryl-MurNAc-(pentapeptide)GlcNAc (lipid intermediate II).</text>
</comment>
<keyword evidence="1 10" id="KW-1003">Cell membrane</keyword>
<dbReference type="SUPFAM" id="SSF53756">
    <property type="entry name" value="UDP-Glycosyltransferase/glycogen phosphorylase"/>
    <property type="match status" value="1"/>
</dbReference>
<comment type="catalytic activity">
    <reaction evidence="10">
        <text>di-trans,octa-cis-undecaprenyl diphospho-N-acetyl-alpha-D-muramoyl-L-alanyl-D-glutamyl-meso-2,6-diaminopimeloyl-D-alanyl-D-alanine + UDP-N-acetyl-alpha-D-glucosamine = di-trans,octa-cis-undecaprenyl diphospho-[N-acetyl-alpha-D-glucosaminyl-(1-&gt;4)]-N-acetyl-alpha-D-muramoyl-L-alanyl-D-glutamyl-meso-2,6-diaminopimeloyl-D-alanyl-D-alanine + UDP + H(+)</text>
        <dbReference type="Rhea" id="RHEA:31227"/>
        <dbReference type="ChEBI" id="CHEBI:15378"/>
        <dbReference type="ChEBI" id="CHEBI:57705"/>
        <dbReference type="ChEBI" id="CHEBI:58223"/>
        <dbReference type="ChEBI" id="CHEBI:61387"/>
        <dbReference type="ChEBI" id="CHEBI:61388"/>
        <dbReference type="EC" id="2.4.1.227"/>
    </reaction>
</comment>
<keyword evidence="8 10" id="KW-0131">Cell cycle</keyword>
<feature type="domain" description="Glycosyltransferase family 28 N-terminal" evidence="11">
    <location>
        <begin position="4"/>
        <end position="143"/>
    </location>
</feature>